<dbReference type="InterPro" id="IPR040811">
    <property type="entry name" value="SLATT_4"/>
</dbReference>
<reference evidence="3 4" key="1">
    <citation type="journal article" date="2014" name="Genome Announc.">
        <title>Draft Genome Sequence of Moraxella bovoculi Strain 237T (ATCC BAA-1259T) Isolated from a Calf with Infectious Bovine Keratoconjunctivitis.</title>
        <authorList>
            <person name="Calcutt M.J."/>
            <person name="Foecking M.F."/>
            <person name="Martin N.T."/>
            <person name="Mhlanga-Mutangadura T."/>
            <person name="Reilly T.J."/>
        </authorList>
    </citation>
    <scope>NUCLEOTIDE SEQUENCE [LARGE SCALE GENOMIC DNA]</scope>
    <source>
        <strain evidence="3 4">237</strain>
    </source>
</reference>
<gene>
    <name evidence="3" type="ORF">MBO_01135</name>
</gene>
<feature type="transmembrane region" description="Helical" evidence="1">
    <location>
        <begin position="45"/>
        <end position="64"/>
    </location>
</feature>
<proteinExistence type="predicted"/>
<dbReference type="Proteomes" id="UP000035860">
    <property type="component" value="Unassembled WGS sequence"/>
</dbReference>
<sequence>MTDEEKMLEGQLREFYGRVVYTHKTQEKCADILLKWNSRIKWGQIILSALLSGGLISLFLDGFVNYKKGIEFFSVLISTALLVLNSYTKDYDLGAIAQKHRQAATEIWLVREKYLSLLTALHMKVLPIDEICNQRDKLMMDLHSVYTGAPSTNFKAYKEAQKALQEMEDMTFSDDEIDKFLPKELKRNRK</sequence>
<dbReference type="AlphaFoldDB" id="A0A066UIT0"/>
<evidence type="ECO:0000313" key="4">
    <source>
        <dbReference type="Proteomes" id="UP000035860"/>
    </source>
</evidence>
<dbReference type="OrthoDB" id="1099722at2"/>
<evidence type="ECO:0000256" key="1">
    <source>
        <dbReference type="SAM" id="Phobius"/>
    </source>
</evidence>
<dbReference type="EMBL" id="AOMT01000005">
    <property type="protein sequence ID" value="KDN25757.1"/>
    <property type="molecule type" value="Genomic_DNA"/>
</dbReference>
<dbReference type="eggNOG" id="ENOG5030EDT">
    <property type="taxonomic scope" value="Bacteria"/>
</dbReference>
<evidence type="ECO:0000259" key="2">
    <source>
        <dbReference type="Pfam" id="PF18186"/>
    </source>
</evidence>
<organism evidence="3 4">
    <name type="scientific">Moraxella bovoculi 237</name>
    <dbReference type="NCBI Taxonomy" id="743974"/>
    <lineage>
        <taxon>Bacteria</taxon>
        <taxon>Pseudomonadati</taxon>
        <taxon>Pseudomonadota</taxon>
        <taxon>Gammaproteobacteria</taxon>
        <taxon>Moraxellales</taxon>
        <taxon>Moraxellaceae</taxon>
        <taxon>Moraxella</taxon>
    </lineage>
</organism>
<name>A0A066UIT0_9GAMM</name>
<feature type="domain" description="SMODS and SLOG-associating 2TM effector" evidence="2">
    <location>
        <begin position="8"/>
        <end position="176"/>
    </location>
</feature>
<protein>
    <recommendedName>
        <fullName evidence="2">SMODS and SLOG-associating 2TM effector domain-containing protein</fullName>
    </recommendedName>
</protein>
<keyword evidence="4" id="KW-1185">Reference proteome</keyword>
<dbReference type="RefSeq" id="WP_152545075.1">
    <property type="nucleotide sequence ID" value="NZ_AOMT01000005.1"/>
</dbReference>
<keyword evidence="1" id="KW-1133">Transmembrane helix</keyword>
<dbReference type="Pfam" id="PF18186">
    <property type="entry name" value="SLATT_4"/>
    <property type="match status" value="1"/>
</dbReference>
<evidence type="ECO:0000313" key="3">
    <source>
        <dbReference type="EMBL" id="KDN25757.1"/>
    </source>
</evidence>
<dbReference type="NCBIfam" id="NF033632">
    <property type="entry name" value="SLATT_4"/>
    <property type="match status" value="1"/>
</dbReference>
<keyword evidence="1" id="KW-0472">Membrane</keyword>
<comment type="caution">
    <text evidence="3">The sequence shown here is derived from an EMBL/GenBank/DDBJ whole genome shotgun (WGS) entry which is preliminary data.</text>
</comment>
<keyword evidence="1" id="KW-0812">Transmembrane</keyword>
<accession>A0A066UIT0</accession>
<feature type="transmembrane region" description="Helical" evidence="1">
    <location>
        <begin position="70"/>
        <end position="88"/>
    </location>
</feature>